<dbReference type="Gene3D" id="3.40.50.150">
    <property type="entry name" value="Vaccinia Virus protein VP39"/>
    <property type="match status" value="1"/>
</dbReference>
<evidence type="ECO:0000256" key="3">
    <source>
        <dbReference type="ARBA" id="ARBA00022603"/>
    </source>
</evidence>
<evidence type="ECO:0000256" key="2">
    <source>
        <dbReference type="ARBA" id="ARBA00012003"/>
    </source>
</evidence>
<evidence type="ECO:0000256" key="4">
    <source>
        <dbReference type="ARBA" id="ARBA00022679"/>
    </source>
</evidence>
<keyword evidence="4" id="KW-0808">Transferase</keyword>
<protein>
    <recommendedName>
        <fullName evidence="2">carnosine N-methyltransferase</fullName>
        <ecNumber evidence="2">2.1.1.22</ecNumber>
    </recommendedName>
</protein>
<proteinExistence type="inferred from homology"/>
<evidence type="ECO:0000313" key="7">
    <source>
        <dbReference type="EMBL" id="KAH6598450.1"/>
    </source>
</evidence>
<evidence type="ECO:0000256" key="6">
    <source>
        <dbReference type="SAM" id="MobiDB-lite"/>
    </source>
</evidence>
<dbReference type="SUPFAM" id="SSF53335">
    <property type="entry name" value="S-adenosyl-L-methionine-dependent methyltransferases"/>
    <property type="match status" value="1"/>
</dbReference>
<comment type="caution">
    <text evidence="7">The sequence shown here is derived from an EMBL/GenBank/DDBJ whole genome shotgun (WGS) entry which is preliminary data.</text>
</comment>
<keyword evidence="8" id="KW-1185">Reference proteome</keyword>
<dbReference type="PANTHER" id="PTHR12303:SF6">
    <property type="entry name" value="CARNOSINE N-METHYLTRANSFERASE"/>
    <property type="match status" value="1"/>
</dbReference>
<comment type="similarity">
    <text evidence="1">Belongs to the carnosine N-methyltransferase family.</text>
</comment>
<keyword evidence="5" id="KW-0949">S-adenosyl-L-methionine</keyword>
<feature type="region of interest" description="Disordered" evidence="6">
    <location>
        <begin position="1"/>
        <end position="36"/>
    </location>
</feature>
<accession>A0ABQ8FKE5</accession>
<reference evidence="7 8" key="1">
    <citation type="submission" date="2021-02" db="EMBL/GenBank/DDBJ databases">
        <title>Variation within the Batrachochytrium salamandrivorans European outbreak.</title>
        <authorList>
            <person name="Kelly M."/>
            <person name="Pasmans F."/>
            <person name="Shea T.P."/>
            <person name="Munoz J.F."/>
            <person name="Carranza S."/>
            <person name="Cuomo C.A."/>
            <person name="Martel A."/>
        </authorList>
    </citation>
    <scope>NUCLEOTIDE SEQUENCE [LARGE SCALE GENOMIC DNA]</scope>
    <source>
        <strain evidence="7 8">AMFP18/2</strain>
    </source>
</reference>
<dbReference type="InterPro" id="IPR029063">
    <property type="entry name" value="SAM-dependent_MTases_sf"/>
</dbReference>
<evidence type="ECO:0000313" key="8">
    <source>
        <dbReference type="Proteomes" id="UP001648503"/>
    </source>
</evidence>
<keyword evidence="3" id="KW-0489">Methyltransferase</keyword>
<organism evidence="7 8">
    <name type="scientific">Batrachochytrium salamandrivorans</name>
    <dbReference type="NCBI Taxonomy" id="1357716"/>
    <lineage>
        <taxon>Eukaryota</taxon>
        <taxon>Fungi</taxon>
        <taxon>Fungi incertae sedis</taxon>
        <taxon>Chytridiomycota</taxon>
        <taxon>Chytridiomycota incertae sedis</taxon>
        <taxon>Chytridiomycetes</taxon>
        <taxon>Rhizophydiales</taxon>
        <taxon>Rhizophydiales incertae sedis</taxon>
        <taxon>Batrachochytrium</taxon>
    </lineage>
</organism>
<dbReference type="InterPro" id="IPR012901">
    <property type="entry name" value="CARME"/>
</dbReference>
<dbReference type="Proteomes" id="UP001648503">
    <property type="component" value="Unassembled WGS sequence"/>
</dbReference>
<dbReference type="Pfam" id="PF07942">
    <property type="entry name" value="CARME"/>
    <property type="match status" value="1"/>
</dbReference>
<dbReference type="PANTHER" id="PTHR12303">
    <property type="entry name" value="CARNOSINE N-METHYLTRANSFERASE"/>
    <property type="match status" value="1"/>
</dbReference>
<dbReference type="SMART" id="SM01296">
    <property type="entry name" value="N2227"/>
    <property type="match status" value="1"/>
</dbReference>
<dbReference type="EC" id="2.1.1.22" evidence="2"/>
<gene>
    <name evidence="7" type="ORF">BASA50_003491</name>
</gene>
<evidence type="ECO:0000256" key="1">
    <source>
        <dbReference type="ARBA" id="ARBA00010086"/>
    </source>
</evidence>
<sequence>MHDHYSDKRSHNDHDHHDHNHEHGGHDHSHEQEQEQRHLIQVLSAFSGYRQASLHTLQHKLAATPDLPMYAPVRDRLSKHTHAINFNAHLMNLIISEHQQDFLKPLLPSPDAAFETHPSSNIGTGVGDGEVGISQIQKQLQQLDTVVDHVPLESDLDKVRSTLRQFVRDWSDEGLEERTSVYGPILDYLKSHFDHVPMNERGKIQILVPGSGLGRLVFEIVAMGFSCQGNEFSMFMLLASNFILNLPTQVNEYTIYPWIHSFSNVATSANQLQAIQIPDVLVSEHVPPTASFSMAAGDFIEIYGHVDQKAQWDIIVTCFFIDTAKDLTVYLSVIKNALKPNGIWINIGPLLYHFEGAVGAVEFTLDEVKHLIGDFGFDIITERTVESTYANNPKSMMCYKYQSEFWVARPSPHRSLLG</sequence>
<dbReference type="EMBL" id="JAFCIX010000102">
    <property type="protein sequence ID" value="KAH6598450.1"/>
    <property type="molecule type" value="Genomic_DNA"/>
</dbReference>
<evidence type="ECO:0000256" key="5">
    <source>
        <dbReference type="ARBA" id="ARBA00022691"/>
    </source>
</evidence>
<name>A0ABQ8FKE5_9FUNG</name>